<keyword evidence="3" id="KW-1185">Reference proteome</keyword>
<dbReference type="EMBL" id="WELI01000007">
    <property type="protein sequence ID" value="KAB7728748.1"/>
    <property type="molecule type" value="Genomic_DNA"/>
</dbReference>
<gene>
    <name evidence="2" type="ORF">F5984_18140</name>
</gene>
<dbReference type="Proteomes" id="UP000488299">
    <property type="component" value="Unassembled WGS sequence"/>
</dbReference>
<sequence>MKKHLLQVLLAMALLSQACQNTSQSEKTNLDSTLTAAGTSAVPPASEAALSSRLRDIGLTTESDWRGIRLGDAVATVKEKEKATLFETDAKHLGYTVEFSNLESIDMLYLLDTNQTVSGIEVDLYLNDAQSVDAYQTDLKRYFDARYKATATAGTWQGDRGQTITLKNVSKGKDYGLKVRIAGSTSA</sequence>
<dbReference type="RefSeq" id="WP_152125639.1">
    <property type="nucleotide sequence ID" value="NZ_WELI01000007.1"/>
</dbReference>
<feature type="chain" id="PRO_5029591083" description="Lipoprotein" evidence="1">
    <location>
        <begin position="19"/>
        <end position="187"/>
    </location>
</feature>
<comment type="caution">
    <text evidence="2">The sequence shown here is derived from an EMBL/GenBank/DDBJ whole genome shotgun (WGS) entry which is preliminary data.</text>
</comment>
<reference evidence="2 3" key="1">
    <citation type="submission" date="2019-10" db="EMBL/GenBank/DDBJ databases">
        <title>Rudanella paleaurantiibacter sp. nov., isolated from sludge.</title>
        <authorList>
            <person name="Xu S.Q."/>
        </authorList>
    </citation>
    <scope>NUCLEOTIDE SEQUENCE [LARGE SCALE GENOMIC DNA]</scope>
    <source>
        <strain evidence="2 3">HX-22-17</strain>
    </source>
</reference>
<keyword evidence="1" id="KW-0732">Signal</keyword>
<name>A0A7J5TYE8_9BACT</name>
<evidence type="ECO:0008006" key="4">
    <source>
        <dbReference type="Google" id="ProtNLM"/>
    </source>
</evidence>
<proteinExistence type="predicted"/>
<feature type="signal peptide" evidence="1">
    <location>
        <begin position="1"/>
        <end position="18"/>
    </location>
</feature>
<protein>
    <recommendedName>
        <fullName evidence="4">Lipoprotein</fullName>
    </recommendedName>
</protein>
<evidence type="ECO:0000313" key="2">
    <source>
        <dbReference type="EMBL" id="KAB7728748.1"/>
    </source>
</evidence>
<evidence type="ECO:0000313" key="3">
    <source>
        <dbReference type="Proteomes" id="UP000488299"/>
    </source>
</evidence>
<dbReference type="PROSITE" id="PS51257">
    <property type="entry name" value="PROKAR_LIPOPROTEIN"/>
    <property type="match status" value="1"/>
</dbReference>
<dbReference type="AlphaFoldDB" id="A0A7J5TYE8"/>
<accession>A0A7J5TYE8</accession>
<organism evidence="2 3">
    <name type="scientific">Rudanella paleaurantiibacter</name>
    <dbReference type="NCBI Taxonomy" id="2614655"/>
    <lineage>
        <taxon>Bacteria</taxon>
        <taxon>Pseudomonadati</taxon>
        <taxon>Bacteroidota</taxon>
        <taxon>Cytophagia</taxon>
        <taxon>Cytophagales</taxon>
        <taxon>Cytophagaceae</taxon>
        <taxon>Rudanella</taxon>
    </lineage>
</organism>
<evidence type="ECO:0000256" key="1">
    <source>
        <dbReference type="SAM" id="SignalP"/>
    </source>
</evidence>